<name>A2FEC3_TRIV3</name>
<gene>
    <name evidence="1" type="ORF">TVAG_288640</name>
</gene>
<dbReference type="InParanoid" id="A2FEC3"/>
<evidence type="ECO:0000313" key="2">
    <source>
        <dbReference type="Proteomes" id="UP000001542"/>
    </source>
</evidence>
<dbReference type="EMBL" id="DS113745">
    <property type="protein sequence ID" value="EAX96763.1"/>
    <property type="molecule type" value="Genomic_DNA"/>
</dbReference>
<dbReference type="VEuPathDB" id="TrichDB:TVAGG3_0545650"/>
<dbReference type="RefSeq" id="XP_001309693.1">
    <property type="nucleotide sequence ID" value="XM_001309692.1"/>
</dbReference>
<protein>
    <recommendedName>
        <fullName evidence="3">Right handed beta helix domain-containing protein</fullName>
    </recommendedName>
</protein>
<dbReference type="Proteomes" id="UP000001542">
    <property type="component" value="Unassembled WGS sequence"/>
</dbReference>
<sequence>MGDGHCILYQCNITRNRVKTDTGGYLISTNDNPFISYINVIENYQSYGEFNSHTSSQSSESRYLVTFCNYVRNKAPSGSLIYTDTILDMNYCCIVQNKLPFIFFARTRRSQITFENSSTDGTTFKRIGPTFKTTNLSECLLLYKTKKVINITDDVSYLFKFYRRH</sequence>
<accession>A2FEC3</accession>
<reference evidence="1" key="2">
    <citation type="journal article" date="2007" name="Science">
        <title>Draft genome sequence of the sexually transmitted pathogen Trichomonas vaginalis.</title>
        <authorList>
            <person name="Carlton J.M."/>
            <person name="Hirt R.P."/>
            <person name="Silva J.C."/>
            <person name="Delcher A.L."/>
            <person name="Schatz M."/>
            <person name="Zhao Q."/>
            <person name="Wortman J.R."/>
            <person name="Bidwell S.L."/>
            <person name="Alsmark U.C.M."/>
            <person name="Besteiro S."/>
            <person name="Sicheritz-Ponten T."/>
            <person name="Noel C.J."/>
            <person name="Dacks J.B."/>
            <person name="Foster P.G."/>
            <person name="Simillion C."/>
            <person name="Van de Peer Y."/>
            <person name="Miranda-Saavedra D."/>
            <person name="Barton G.J."/>
            <person name="Westrop G.D."/>
            <person name="Mueller S."/>
            <person name="Dessi D."/>
            <person name="Fiori P.L."/>
            <person name="Ren Q."/>
            <person name="Paulsen I."/>
            <person name="Zhang H."/>
            <person name="Bastida-Corcuera F.D."/>
            <person name="Simoes-Barbosa A."/>
            <person name="Brown M.T."/>
            <person name="Hayes R.D."/>
            <person name="Mukherjee M."/>
            <person name="Okumura C.Y."/>
            <person name="Schneider R."/>
            <person name="Smith A.J."/>
            <person name="Vanacova S."/>
            <person name="Villalvazo M."/>
            <person name="Haas B.J."/>
            <person name="Pertea M."/>
            <person name="Feldblyum T.V."/>
            <person name="Utterback T.R."/>
            <person name="Shu C.L."/>
            <person name="Osoegawa K."/>
            <person name="de Jong P.J."/>
            <person name="Hrdy I."/>
            <person name="Horvathova L."/>
            <person name="Zubacova Z."/>
            <person name="Dolezal P."/>
            <person name="Malik S.B."/>
            <person name="Logsdon J.M. Jr."/>
            <person name="Henze K."/>
            <person name="Gupta A."/>
            <person name="Wang C.C."/>
            <person name="Dunne R.L."/>
            <person name="Upcroft J.A."/>
            <person name="Upcroft P."/>
            <person name="White O."/>
            <person name="Salzberg S.L."/>
            <person name="Tang P."/>
            <person name="Chiu C.-H."/>
            <person name="Lee Y.-S."/>
            <person name="Embley T.M."/>
            <person name="Coombs G.H."/>
            <person name="Mottram J.C."/>
            <person name="Tachezy J."/>
            <person name="Fraser-Liggett C.M."/>
            <person name="Johnson P.J."/>
        </authorList>
    </citation>
    <scope>NUCLEOTIDE SEQUENCE [LARGE SCALE GENOMIC DNA]</scope>
    <source>
        <strain evidence="1">G3</strain>
    </source>
</reference>
<dbReference type="AlphaFoldDB" id="A2FEC3"/>
<organism evidence="1 2">
    <name type="scientific">Trichomonas vaginalis (strain ATCC PRA-98 / G3)</name>
    <dbReference type="NCBI Taxonomy" id="412133"/>
    <lineage>
        <taxon>Eukaryota</taxon>
        <taxon>Metamonada</taxon>
        <taxon>Parabasalia</taxon>
        <taxon>Trichomonadida</taxon>
        <taxon>Trichomonadidae</taxon>
        <taxon>Trichomonas</taxon>
    </lineage>
</organism>
<evidence type="ECO:0000313" key="1">
    <source>
        <dbReference type="EMBL" id="EAX96763.1"/>
    </source>
</evidence>
<proteinExistence type="predicted"/>
<dbReference type="KEGG" id="tva:4754537"/>
<evidence type="ECO:0008006" key="3">
    <source>
        <dbReference type="Google" id="ProtNLM"/>
    </source>
</evidence>
<reference evidence="1" key="1">
    <citation type="submission" date="2006-10" db="EMBL/GenBank/DDBJ databases">
        <authorList>
            <person name="Amadeo P."/>
            <person name="Zhao Q."/>
            <person name="Wortman J."/>
            <person name="Fraser-Liggett C."/>
            <person name="Carlton J."/>
        </authorList>
    </citation>
    <scope>NUCLEOTIDE SEQUENCE</scope>
    <source>
        <strain evidence="1">G3</strain>
    </source>
</reference>
<keyword evidence="2" id="KW-1185">Reference proteome</keyword>
<dbReference type="VEuPathDB" id="TrichDB:TVAG_288640"/>